<dbReference type="PROSITE" id="PS50280">
    <property type="entry name" value="SET"/>
    <property type="match status" value="1"/>
</dbReference>
<dbReference type="EMBL" id="SMOL01000781">
    <property type="protein sequence ID" value="KAB2596838.1"/>
    <property type="molecule type" value="Genomic_DNA"/>
</dbReference>
<keyword evidence="2" id="KW-0808">Transferase</keyword>
<dbReference type="OrthoDB" id="336088at2759"/>
<reference evidence="2 3" key="1">
    <citation type="submission" date="2019-09" db="EMBL/GenBank/DDBJ databases">
        <authorList>
            <person name="Ou C."/>
        </authorList>
    </citation>
    <scope>NUCLEOTIDE SEQUENCE [LARGE SCALE GENOMIC DNA]</scope>
    <source>
        <strain evidence="2">S2</strain>
        <tissue evidence="2">Leaf</tissue>
    </source>
</reference>
<dbReference type="AlphaFoldDB" id="A0A5N5F133"/>
<protein>
    <submittedName>
        <fullName evidence="2">Histone-lysine N-methyltransferase ATXR6</fullName>
    </submittedName>
</protein>
<dbReference type="PANTHER" id="PTHR48458:SF1">
    <property type="entry name" value="SET DOMAIN-CONTAINING PROTEIN"/>
    <property type="match status" value="1"/>
</dbReference>
<dbReference type="InterPro" id="IPR046341">
    <property type="entry name" value="SET_dom_sf"/>
</dbReference>
<dbReference type="Proteomes" id="UP000327157">
    <property type="component" value="Chromosome 7"/>
</dbReference>
<reference evidence="3" key="2">
    <citation type="submission" date="2019-10" db="EMBL/GenBank/DDBJ databases">
        <title>A de novo genome assembly of a pear dwarfing rootstock.</title>
        <authorList>
            <person name="Wang F."/>
            <person name="Wang J."/>
            <person name="Li S."/>
            <person name="Zhang Y."/>
            <person name="Fang M."/>
            <person name="Ma L."/>
            <person name="Zhao Y."/>
            <person name="Jiang S."/>
        </authorList>
    </citation>
    <scope>NUCLEOTIDE SEQUENCE [LARGE SCALE GENOMIC DNA]</scope>
</reference>
<dbReference type="GO" id="GO:0008168">
    <property type="term" value="F:methyltransferase activity"/>
    <property type="evidence" value="ECO:0007669"/>
    <property type="project" value="UniProtKB-KW"/>
</dbReference>
<sequence>MMERGECPPLVVVFDPEEGFTVEADKHIRDLTLITEYAGDVDYLKNRENDDGDSTMTLLSAVTVIWCSDWRKKQNLRCVRFNVNGESRVLLIANLDITKGERLYYDYNGYENEYPTGHFV</sequence>
<keyword evidence="2" id="KW-0489">Methyltransferase</keyword>
<evidence type="ECO:0000313" key="3">
    <source>
        <dbReference type="Proteomes" id="UP000327157"/>
    </source>
</evidence>
<organism evidence="2 3">
    <name type="scientific">Pyrus ussuriensis x Pyrus communis</name>
    <dbReference type="NCBI Taxonomy" id="2448454"/>
    <lineage>
        <taxon>Eukaryota</taxon>
        <taxon>Viridiplantae</taxon>
        <taxon>Streptophyta</taxon>
        <taxon>Embryophyta</taxon>
        <taxon>Tracheophyta</taxon>
        <taxon>Spermatophyta</taxon>
        <taxon>Magnoliopsida</taxon>
        <taxon>eudicotyledons</taxon>
        <taxon>Gunneridae</taxon>
        <taxon>Pentapetalae</taxon>
        <taxon>rosids</taxon>
        <taxon>fabids</taxon>
        <taxon>Rosales</taxon>
        <taxon>Rosaceae</taxon>
        <taxon>Amygdaloideae</taxon>
        <taxon>Maleae</taxon>
        <taxon>Pyrus</taxon>
    </lineage>
</organism>
<dbReference type="GO" id="GO:0032259">
    <property type="term" value="P:methylation"/>
    <property type="evidence" value="ECO:0007669"/>
    <property type="project" value="UniProtKB-KW"/>
</dbReference>
<evidence type="ECO:0000313" key="2">
    <source>
        <dbReference type="EMBL" id="KAB2596838.1"/>
    </source>
</evidence>
<name>A0A5N5F133_9ROSA</name>
<dbReference type="Gene3D" id="2.170.270.10">
    <property type="entry name" value="SET domain"/>
    <property type="match status" value="2"/>
</dbReference>
<dbReference type="InterPro" id="IPR053114">
    <property type="entry name" value="ATXR5/ATXR6"/>
</dbReference>
<feature type="domain" description="SET" evidence="1">
    <location>
        <begin position="8"/>
        <end position="108"/>
    </location>
</feature>
<keyword evidence="3" id="KW-1185">Reference proteome</keyword>
<dbReference type="InterPro" id="IPR001214">
    <property type="entry name" value="SET_dom"/>
</dbReference>
<gene>
    <name evidence="2" type="ORF">D8674_032288</name>
</gene>
<comment type="caution">
    <text evidence="2">The sequence shown here is derived from an EMBL/GenBank/DDBJ whole genome shotgun (WGS) entry which is preliminary data.</text>
</comment>
<dbReference type="PANTHER" id="PTHR48458">
    <property type="entry name" value="SET DOMAIN-CONTAINING PROTEIN"/>
    <property type="match status" value="1"/>
</dbReference>
<accession>A0A5N5F133</accession>
<reference evidence="2 3" key="3">
    <citation type="submission" date="2019-11" db="EMBL/GenBank/DDBJ databases">
        <title>A de novo genome assembly of a pear dwarfing rootstock.</title>
        <authorList>
            <person name="Wang F."/>
            <person name="Wang J."/>
            <person name="Li S."/>
            <person name="Zhang Y."/>
            <person name="Fang M."/>
            <person name="Ma L."/>
            <person name="Zhao Y."/>
            <person name="Jiang S."/>
        </authorList>
    </citation>
    <scope>NUCLEOTIDE SEQUENCE [LARGE SCALE GENOMIC DNA]</scope>
    <source>
        <strain evidence="2">S2</strain>
        <tissue evidence="2">Leaf</tissue>
    </source>
</reference>
<dbReference type="SUPFAM" id="SSF82199">
    <property type="entry name" value="SET domain"/>
    <property type="match status" value="1"/>
</dbReference>
<proteinExistence type="predicted"/>
<evidence type="ECO:0000259" key="1">
    <source>
        <dbReference type="PROSITE" id="PS50280"/>
    </source>
</evidence>